<evidence type="ECO:0000313" key="3">
    <source>
        <dbReference type="Proteomes" id="UP000015241"/>
    </source>
</evidence>
<dbReference type="InParanoid" id="S8FKV6"/>
<evidence type="ECO:0000313" key="2">
    <source>
        <dbReference type="EMBL" id="EPT02006.1"/>
    </source>
</evidence>
<reference evidence="2 3" key="1">
    <citation type="journal article" date="2012" name="Science">
        <title>The Paleozoic origin of enzymatic lignin decomposition reconstructed from 31 fungal genomes.</title>
        <authorList>
            <person name="Floudas D."/>
            <person name="Binder M."/>
            <person name="Riley R."/>
            <person name="Barry K."/>
            <person name="Blanchette R.A."/>
            <person name="Henrissat B."/>
            <person name="Martinez A.T."/>
            <person name="Otillar R."/>
            <person name="Spatafora J.W."/>
            <person name="Yadav J.S."/>
            <person name="Aerts A."/>
            <person name="Benoit I."/>
            <person name="Boyd A."/>
            <person name="Carlson A."/>
            <person name="Copeland A."/>
            <person name="Coutinho P.M."/>
            <person name="de Vries R.P."/>
            <person name="Ferreira P."/>
            <person name="Findley K."/>
            <person name="Foster B."/>
            <person name="Gaskell J."/>
            <person name="Glotzer D."/>
            <person name="Gorecki P."/>
            <person name="Heitman J."/>
            <person name="Hesse C."/>
            <person name="Hori C."/>
            <person name="Igarashi K."/>
            <person name="Jurgens J.A."/>
            <person name="Kallen N."/>
            <person name="Kersten P."/>
            <person name="Kohler A."/>
            <person name="Kuees U."/>
            <person name="Kumar T.K.A."/>
            <person name="Kuo A."/>
            <person name="LaButti K."/>
            <person name="Larrondo L.F."/>
            <person name="Lindquist E."/>
            <person name="Ling A."/>
            <person name="Lombard V."/>
            <person name="Lucas S."/>
            <person name="Lundell T."/>
            <person name="Martin R."/>
            <person name="McLaughlin D.J."/>
            <person name="Morgenstern I."/>
            <person name="Morin E."/>
            <person name="Murat C."/>
            <person name="Nagy L.G."/>
            <person name="Nolan M."/>
            <person name="Ohm R.A."/>
            <person name="Patyshakuliyeva A."/>
            <person name="Rokas A."/>
            <person name="Ruiz-Duenas F.J."/>
            <person name="Sabat G."/>
            <person name="Salamov A."/>
            <person name="Samejima M."/>
            <person name="Schmutz J."/>
            <person name="Slot J.C."/>
            <person name="St John F."/>
            <person name="Stenlid J."/>
            <person name="Sun H."/>
            <person name="Sun S."/>
            <person name="Syed K."/>
            <person name="Tsang A."/>
            <person name="Wiebenga A."/>
            <person name="Young D."/>
            <person name="Pisabarro A."/>
            <person name="Eastwood D.C."/>
            <person name="Martin F."/>
            <person name="Cullen D."/>
            <person name="Grigoriev I.V."/>
            <person name="Hibbett D.S."/>
        </authorList>
    </citation>
    <scope>NUCLEOTIDE SEQUENCE</scope>
    <source>
        <strain evidence="3">FP-58527</strain>
    </source>
</reference>
<evidence type="ECO:0000256" key="1">
    <source>
        <dbReference type="SAM" id="SignalP"/>
    </source>
</evidence>
<dbReference type="eggNOG" id="ENOG502STIY">
    <property type="taxonomic scope" value="Eukaryota"/>
</dbReference>
<dbReference type="InterPro" id="IPR038213">
    <property type="entry name" value="IFI6/IFI27-like_sf"/>
</dbReference>
<dbReference type="Proteomes" id="UP000015241">
    <property type="component" value="Unassembled WGS sequence"/>
</dbReference>
<feature type="chain" id="PRO_5004551660" evidence="1">
    <location>
        <begin position="23"/>
        <end position="323"/>
    </location>
</feature>
<protein>
    <submittedName>
        <fullName evidence="2">Uncharacterized protein</fullName>
    </submittedName>
</protein>
<dbReference type="AlphaFoldDB" id="S8FKV6"/>
<dbReference type="OrthoDB" id="440424at2759"/>
<proteinExistence type="predicted"/>
<dbReference type="EMBL" id="KE504138">
    <property type="protein sequence ID" value="EPT02006.1"/>
    <property type="molecule type" value="Genomic_DNA"/>
</dbReference>
<dbReference type="Gene3D" id="6.10.110.10">
    <property type="match status" value="1"/>
</dbReference>
<feature type="signal peptide" evidence="1">
    <location>
        <begin position="1"/>
        <end position="22"/>
    </location>
</feature>
<keyword evidence="1" id="KW-0732">Signal</keyword>
<keyword evidence="3" id="KW-1185">Reference proteome</keyword>
<accession>S8FKV6</accession>
<gene>
    <name evidence="2" type="ORF">FOMPIDRAFT_1144306</name>
</gene>
<sequence>MWLLPSVVFLTALLVGPQPATGLTAANFAGNIFREVKGIAGKAGHGAKEIAGKVEHEVGQAIHDITTETPQDFWGRAISLGQKLSDYATKLVEDTAKDVEPTIRVKMNHVVTTMHVIVSDTEDLKNSIAQAHGASLDDIKNGIEKIFDDLMEELKKQFPPTDQAPNHAQRRGNVSLVLHRVEDAFVKLCVQHGMSEDQLRVHLDPIMRHVETIVVTLGDLAEQHPVLFEVLVISGIMLVVPESWFLRPLFRMFGMAPEGPVAGSAVAWAQRRFYGAYIPKGSWFSHLQRAGMTRWANPIWKAIGGSVLAGIGLAGSLFSGCGR</sequence>
<name>S8FKV6_FOMSC</name>
<organism evidence="2 3">
    <name type="scientific">Fomitopsis schrenkii</name>
    <name type="common">Brown rot fungus</name>
    <dbReference type="NCBI Taxonomy" id="2126942"/>
    <lineage>
        <taxon>Eukaryota</taxon>
        <taxon>Fungi</taxon>
        <taxon>Dikarya</taxon>
        <taxon>Basidiomycota</taxon>
        <taxon>Agaricomycotina</taxon>
        <taxon>Agaricomycetes</taxon>
        <taxon>Polyporales</taxon>
        <taxon>Fomitopsis</taxon>
    </lineage>
</organism>
<dbReference type="HOGENOM" id="CLU_068522_0_0_1"/>